<gene>
    <name evidence="1" type="ORF">K491DRAFT_784017</name>
</gene>
<accession>A0A6A6SLN8</accession>
<evidence type="ECO:0000313" key="1">
    <source>
        <dbReference type="EMBL" id="KAF2648530.1"/>
    </source>
</evidence>
<dbReference type="EMBL" id="MU004534">
    <property type="protein sequence ID" value="KAF2648530.1"/>
    <property type="molecule type" value="Genomic_DNA"/>
</dbReference>
<protein>
    <submittedName>
        <fullName evidence="1">Uncharacterized protein</fullName>
    </submittedName>
</protein>
<evidence type="ECO:0000313" key="2">
    <source>
        <dbReference type="Proteomes" id="UP000799324"/>
    </source>
</evidence>
<proteinExistence type="predicted"/>
<name>A0A6A6SLN8_9PLEO</name>
<organism evidence="1 2">
    <name type="scientific">Lophiostoma macrostomum CBS 122681</name>
    <dbReference type="NCBI Taxonomy" id="1314788"/>
    <lineage>
        <taxon>Eukaryota</taxon>
        <taxon>Fungi</taxon>
        <taxon>Dikarya</taxon>
        <taxon>Ascomycota</taxon>
        <taxon>Pezizomycotina</taxon>
        <taxon>Dothideomycetes</taxon>
        <taxon>Pleosporomycetidae</taxon>
        <taxon>Pleosporales</taxon>
        <taxon>Lophiostomataceae</taxon>
        <taxon>Lophiostoma</taxon>
    </lineage>
</organism>
<reference evidence="1" key="1">
    <citation type="journal article" date="2020" name="Stud. Mycol.">
        <title>101 Dothideomycetes genomes: a test case for predicting lifestyles and emergence of pathogens.</title>
        <authorList>
            <person name="Haridas S."/>
            <person name="Albert R."/>
            <person name="Binder M."/>
            <person name="Bloem J."/>
            <person name="Labutti K."/>
            <person name="Salamov A."/>
            <person name="Andreopoulos B."/>
            <person name="Baker S."/>
            <person name="Barry K."/>
            <person name="Bills G."/>
            <person name="Bluhm B."/>
            <person name="Cannon C."/>
            <person name="Castanera R."/>
            <person name="Culley D."/>
            <person name="Daum C."/>
            <person name="Ezra D."/>
            <person name="Gonzalez J."/>
            <person name="Henrissat B."/>
            <person name="Kuo A."/>
            <person name="Liang C."/>
            <person name="Lipzen A."/>
            <person name="Lutzoni F."/>
            <person name="Magnuson J."/>
            <person name="Mondo S."/>
            <person name="Nolan M."/>
            <person name="Ohm R."/>
            <person name="Pangilinan J."/>
            <person name="Park H.-J."/>
            <person name="Ramirez L."/>
            <person name="Alfaro M."/>
            <person name="Sun H."/>
            <person name="Tritt A."/>
            <person name="Yoshinaga Y."/>
            <person name="Zwiers L.-H."/>
            <person name="Turgeon B."/>
            <person name="Goodwin S."/>
            <person name="Spatafora J."/>
            <person name="Crous P."/>
            <person name="Grigoriev I."/>
        </authorList>
    </citation>
    <scope>NUCLEOTIDE SEQUENCE</scope>
    <source>
        <strain evidence="1">CBS 122681</strain>
    </source>
</reference>
<dbReference type="Proteomes" id="UP000799324">
    <property type="component" value="Unassembled WGS sequence"/>
</dbReference>
<sequence length="165" mass="18396">MTISDQEVGEFAEMLASSGATPHLFHPVSLFPQNLRRPSTFNSTAISPEKTRLVFIQFKGCWYTQAVNRGAPMIRDLDPKSPKLFNRDPRCHILVLCEFNFDTLRSPSSNRQPGNMVSPHSVMRNAPAEELERSGPPKALAAPPKRALTVMAMLRPVPAKRTTNL</sequence>
<dbReference type="AlphaFoldDB" id="A0A6A6SLN8"/>
<keyword evidence="2" id="KW-1185">Reference proteome</keyword>